<dbReference type="InterPro" id="IPR032807">
    <property type="entry name" value="GNVR"/>
</dbReference>
<evidence type="ECO:0000259" key="10">
    <source>
        <dbReference type="Pfam" id="PF13807"/>
    </source>
</evidence>
<keyword evidence="7 8" id="KW-0472">Membrane</keyword>
<dbReference type="GO" id="GO:0005886">
    <property type="term" value="C:plasma membrane"/>
    <property type="evidence" value="ECO:0007669"/>
    <property type="project" value="UniProtKB-SubCell"/>
</dbReference>
<evidence type="ECO:0000256" key="8">
    <source>
        <dbReference type="SAM" id="Phobius"/>
    </source>
</evidence>
<dbReference type="EMBL" id="CP037954">
    <property type="protein sequence ID" value="QBO59667.1"/>
    <property type="molecule type" value="Genomic_DNA"/>
</dbReference>
<dbReference type="InterPro" id="IPR050445">
    <property type="entry name" value="Bact_polysacc_biosynth/exp"/>
</dbReference>
<feature type="transmembrane region" description="Helical" evidence="8">
    <location>
        <begin position="27"/>
        <end position="45"/>
    </location>
</feature>
<evidence type="ECO:0000256" key="6">
    <source>
        <dbReference type="ARBA" id="ARBA00022989"/>
    </source>
</evidence>
<dbReference type="OrthoDB" id="9794577at2"/>
<dbReference type="SUPFAM" id="SSF52540">
    <property type="entry name" value="P-loop containing nucleoside triphosphate hydrolases"/>
    <property type="match status" value="1"/>
</dbReference>
<dbReference type="KEGG" id="csal:NBC122_02867"/>
<dbReference type="InterPro" id="IPR005702">
    <property type="entry name" value="Wzc-like_C"/>
</dbReference>
<keyword evidence="11" id="KW-0808">Transferase</keyword>
<dbReference type="InterPro" id="IPR027417">
    <property type="entry name" value="P-loop_NTPase"/>
</dbReference>
<proteinExistence type="predicted"/>
<keyword evidence="2" id="KW-1003">Cell membrane</keyword>
<organism evidence="11 12">
    <name type="scientific">Chryseobacterium salivictor</name>
    <dbReference type="NCBI Taxonomy" id="2547600"/>
    <lineage>
        <taxon>Bacteria</taxon>
        <taxon>Pseudomonadati</taxon>
        <taxon>Bacteroidota</taxon>
        <taxon>Flavobacteriia</taxon>
        <taxon>Flavobacteriales</taxon>
        <taxon>Weeksellaceae</taxon>
        <taxon>Chryseobacterium group</taxon>
        <taxon>Chryseobacterium</taxon>
    </lineage>
</organism>
<feature type="transmembrane region" description="Helical" evidence="8">
    <location>
        <begin position="491"/>
        <end position="513"/>
    </location>
</feature>
<reference evidence="11 12" key="1">
    <citation type="submission" date="2019-03" db="EMBL/GenBank/DDBJ databases">
        <authorList>
            <person name="Kim H."/>
            <person name="Yu S.-M."/>
        </authorList>
    </citation>
    <scope>NUCLEOTIDE SEQUENCE [LARGE SCALE GENOMIC DNA]</scope>
    <source>
        <strain evidence="11 12">NBC122</strain>
    </source>
</reference>
<dbReference type="GO" id="GO:0004713">
    <property type="term" value="F:protein tyrosine kinase activity"/>
    <property type="evidence" value="ECO:0007669"/>
    <property type="project" value="TreeGrafter"/>
</dbReference>
<evidence type="ECO:0000256" key="1">
    <source>
        <dbReference type="ARBA" id="ARBA00004651"/>
    </source>
</evidence>
<comment type="subcellular location">
    <subcellularLocation>
        <location evidence="1">Cell membrane</location>
        <topology evidence="1">Multi-pass membrane protein</topology>
    </subcellularLocation>
</comment>
<dbReference type="EC" id="2.7.10.-" evidence="11"/>
<keyword evidence="11" id="KW-0418">Kinase</keyword>
<dbReference type="Pfam" id="PF02706">
    <property type="entry name" value="Wzz"/>
    <property type="match status" value="1"/>
</dbReference>
<protein>
    <submittedName>
        <fullName evidence="11">Tyrosine-protein kinase wzc</fullName>
        <ecNumber evidence="11">2.7.10.-</ecNumber>
    </submittedName>
</protein>
<accession>A0A4P6ZJB9</accession>
<dbReference type="PANTHER" id="PTHR32309">
    <property type="entry name" value="TYROSINE-PROTEIN KINASE"/>
    <property type="match status" value="1"/>
</dbReference>
<evidence type="ECO:0000259" key="9">
    <source>
        <dbReference type="Pfam" id="PF02706"/>
    </source>
</evidence>
<name>A0A4P6ZJB9_9FLAO</name>
<evidence type="ECO:0000256" key="4">
    <source>
        <dbReference type="ARBA" id="ARBA00022741"/>
    </source>
</evidence>
<feature type="domain" description="Tyrosine-protein kinase G-rich" evidence="10">
    <location>
        <begin position="435"/>
        <end position="505"/>
    </location>
</feature>
<dbReference type="CDD" id="cd05387">
    <property type="entry name" value="BY-kinase"/>
    <property type="match status" value="1"/>
</dbReference>
<dbReference type="InterPro" id="IPR003856">
    <property type="entry name" value="LPS_length_determ_N"/>
</dbReference>
<keyword evidence="4" id="KW-0547">Nucleotide-binding</keyword>
<evidence type="ECO:0000313" key="11">
    <source>
        <dbReference type="EMBL" id="QBO59667.1"/>
    </source>
</evidence>
<keyword evidence="12" id="KW-1185">Reference proteome</keyword>
<dbReference type="PANTHER" id="PTHR32309:SF13">
    <property type="entry name" value="FERRIC ENTEROBACTIN TRANSPORT PROTEIN FEPE"/>
    <property type="match status" value="1"/>
</dbReference>
<dbReference type="Pfam" id="PF13807">
    <property type="entry name" value="GNVR"/>
    <property type="match status" value="1"/>
</dbReference>
<gene>
    <name evidence="11" type="primary">wzc_2</name>
    <name evidence="11" type="ORF">NBC122_02867</name>
</gene>
<evidence type="ECO:0000256" key="5">
    <source>
        <dbReference type="ARBA" id="ARBA00022840"/>
    </source>
</evidence>
<dbReference type="AlphaFoldDB" id="A0A4P6ZJB9"/>
<keyword evidence="6 8" id="KW-1133">Transmembrane helix</keyword>
<dbReference type="GO" id="GO:0005524">
    <property type="term" value="F:ATP binding"/>
    <property type="evidence" value="ECO:0007669"/>
    <property type="project" value="UniProtKB-KW"/>
</dbReference>
<evidence type="ECO:0000256" key="3">
    <source>
        <dbReference type="ARBA" id="ARBA00022692"/>
    </source>
</evidence>
<sequence length="782" mass="88120">MKNEFTEEEDHSSFDLQNELNKYLKKWLWFLLSLIVAFFLAWLYLRYTPKQYATNASILVSTSDKKNTSISMEDFSNLSLGGNLGAANLQDEIAIMKSKPLLYEVVKKLNLDFQVLNEGRVITTNLYDEVPVFGHLEISDPKKFKSQSFSFTSVNAKQFTLKQQDGPEKTHQYGDKISLPHAAFTLYRKPLVDFKFPLTLKLVHPALMVNELENRIVATQDSKNKSSIIALTYVGKIPQKSENILNELIRQYNKDATESKNLESQNTATFIDGRLDLITKELGNIEDQKATFKRNNQITDLVTQAQLSVQNANEATKKIMDVGTQLEMVNSVLTYANSANNEQLLPSNLGMPSGLDNVINEYNQLVLTRNKTLRQATNSNPAVIQFNRDISSMRTVIKENLQKSRLSLQSNMAALQQKVNENKAAVAQFPGQEKIFRNIDRQQNIKEALYLFLLQKREETSISLAVTTPKARVVNPAYTGLSPVSPQNSKIYLIALALGLALPFLLFYLYFFFDTKITNKSDISRVLPNIPLLAEIPTADKEAGDLVMKNDLSIYAEAFRILTTNLKFMLTRIGDRAPVILVTSSVKGEGKTTVSMNSALILSSNKKVVLIGADLRNPQLKRYIPAAVLGLSDYLSDPSISVQNIINTSGLTSNLDIIDSGSIPPNPTDLLEDGRLKLLIDELVMRYDYVLIDSAPMMMVSDSFHILALADVLVYVTRAKYTEKQLLNYVKVVEADENVKKIGIVLNDVDKEELRYGYGGKYGYGYYTDEKKSLWKRLKDKF</sequence>
<dbReference type="NCBIfam" id="TIGR01007">
    <property type="entry name" value="eps_fam"/>
    <property type="match status" value="1"/>
</dbReference>
<evidence type="ECO:0000256" key="7">
    <source>
        <dbReference type="ARBA" id="ARBA00023136"/>
    </source>
</evidence>
<keyword evidence="3 8" id="KW-0812">Transmembrane</keyword>
<dbReference type="Gene3D" id="3.40.50.300">
    <property type="entry name" value="P-loop containing nucleotide triphosphate hydrolases"/>
    <property type="match status" value="1"/>
</dbReference>
<dbReference type="RefSeq" id="WP_133440977.1">
    <property type="nucleotide sequence ID" value="NZ_CP037954.1"/>
</dbReference>
<feature type="domain" description="Polysaccharide chain length determinant N-terminal" evidence="9">
    <location>
        <begin position="13"/>
        <end position="109"/>
    </location>
</feature>
<dbReference type="Proteomes" id="UP000294419">
    <property type="component" value="Chromosome"/>
</dbReference>
<keyword evidence="5" id="KW-0067">ATP-binding</keyword>
<evidence type="ECO:0000256" key="2">
    <source>
        <dbReference type="ARBA" id="ARBA00022475"/>
    </source>
</evidence>
<evidence type="ECO:0000313" key="12">
    <source>
        <dbReference type="Proteomes" id="UP000294419"/>
    </source>
</evidence>